<protein>
    <submittedName>
        <fullName evidence="1">Uncharacterized protein</fullName>
    </submittedName>
</protein>
<sequence length="144" mass="16522">MIYSGLEWRLIITTDHLLSLNFITKEVYSVTCILIAIGKIQGCVRYIESLKPSGASKTDIMNQTNFFLSQDNKYKHGFKYDHVWPTLEDMEKFVENKTVTLPFQRKTSHFILSQEDSLTPESPTMAYPGLSPFSLNIISDYSRG</sequence>
<comment type="caution">
    <text evidence="1">The sequence shown here is derived from an EMBL/GenBank/DDBJ whole genome shotgun (WGS) entry which is preliminary data.</text>
</comment>
<name>A0AAD9X3E0_9ROSI</name>
<evidence type="ECO:0000313" key="1">
    <source>
        <dbReference type="EMBL" id="KAK2652010.1"/>
    </source>
</evidence>
<reference evidence="1" key="1">
    <citation type="journal article" date="2023" name="Plant J.">
        <title>Genome sequences and population genomics provide insights into the demographic history, inbreeding, and mutation load of two 'living fossil' tree species of Dipteronia.</title>
        <authorList>
            <person name="Feng Y."/>
            <person name="Comes H.P."/>
            <person name="Chen J."/>
            <person name="Zhu S."/>
            <person name="Lu R."/>
            <person name="Zhang X."/>
            <person name="Li P."/>
            <person name="Qiu J."/>
            <person name="Olsen K.M."/>
            <person name="Qiu Y."/>
        </authorList>
    </citation>
    <scope>NUCLEOTIDE SEQUENCE</scope>
    <source>
        <strain evidence="1">KIB01</strain>
    </source>
</reference>
<gene>
    <name evidence="1" type="ORF">Ddye_011866</name>
</gene>
<evidence type="ECO:0000313" key="2">
    <source>
        <dbReference type="Proteomes" id="UP001280121"/>
    </source>
</evidence>
<dbReference type="Proteomes" id="UP001280121">
    <property type="component" value="Unassembled WGS sequence"/>
</dbReference>
<proteinExistence type="predicted"/>
<organism evidence="1 2">
    <name type="scientific">Dipteronia dyeriana</name>
    <dbReference type="NCBI Taxonomy" id="168575"/>
    <lineage>
        <taxon>Eukaryota</taxon>
        <taxon>Viridiplantae</taxon>
        <taxon>Streptophyta</taxon>
        <taxon>Embryophyta</taxon>
        <taxon>Tracheophyta</taxon>
        <taxon>Spermatophyta</taxon>
        <taxon>Magnoliopsida</taxon>
        <taxon>eudicotyledons</taxon>
        <taxon>Gunneridae</taxon>
        <taxon>Pentapetalae</taxon>
        <taxon>rosids</taxon>
        <taxon>malvids</taxon>
        <taxon>Sapindales</taxon>
        <taxon>Sapindaceae</taxon>
        <taxon>Hippocastanoideae</taxon>
        <taxon>Acereae</taxon>
        <taxon>Dipteronia</taxon>
    </lineage>
</organism>
<dbReference type="EMBL" id="JANJYI010000004">
    <property type="protein sequence ID" value="KAK2652010.1"/>
    <property type="molecule type" value="Genomic_DNA"/>
</dbReference>
<dbReference type="AlphaFoldDB" id="A0AAD9X3E0"/>
<keyword evidence="2" id="KW-1185">Reference proteome</keyword>
<accession>A0AAD9X3E0</accession>